<dbReference type="PANTHER" id="PTHR48081">
    <property type="entry name" value="AB HYDROLASE SUPERFAMILY PROTEIN C4A8.06C"/>
    <property type="match status" value="1"/>
</dbReference>
<dbReference type="Gene3D" id="3.40.50.1820">
    <property type="entry name" value="alpha/beta hydrolase"/>
    <property type="match status" value="1"/>
</dbReference>
<dbReference type="Proteomes" id="UP001156389">
    <property type="component" value="Unassembled WGS sequence"/>
</dbReference>
<keyword evidence="1 3" id="KW-0378">Hydrolase</keyword>
<dbReference type="EMBL" id="JAJAGO010000015">
    <property type="protein sequence ID" value="MCT2593649.1"/>
    <property type="molecule type" value="Genomic_DNA"/>
</dbReference>
<dbReference type="InterPro" id="IPR050300">
    <property type="entry name" value="GDXG_lipolytic_enzyme"/>
</dbReference>
<organism evidence="3 4">
    <name type="scientific">Streptomyces gossypii</name>
    <dbReference type="NCBI Taxonomy" id="2883101"/>
    <lineage>
        <taxon>Bacteria</taxon>
        <taxon>Bacillati</taxon>
        <taxon>Actinomycetota</taxon>
        <taxon>Actinomycetes</taxon>
        <taxon>Kitasatosporales</taxon>
        <taxon>Streptomycetaceae</taxon>
        <taxon>Streptomyces</taxon>
    </lineage>
</organism>
<dbReference type="GO" id="GO:0016787">
    <property type="term" value="F:hydrolase activity"/>
    <property type="evidence" value="ECO:0007669"/>
    <property type="project" value="UniProtKB-KW"/>
</dbReference>
<keyword evidence="4" id="KW-1185">Reference proteome</keyword>
<protein>
    <submittedName>
        <fullName evidence="3">Alpha/beta hydrolase</fullName>
    </submittedName>
</protein>
<sequence>MGAALMLCASPWVLRGEPEDARHPRTERTYAYGPHARQQLSVHWRTDHTGSSPAALRPGVVVLHGGYWRQDRGPGWREWSGSLSRYGLVVFDVDYRRNVDARWPAQRADVLAALSWIARRGARFGADPDRLVLLGSSAGGHLATSVGTYGAGAVRVDGVIGLSPVTDPRRAWRDGADPHVRRNAELLAGCPPGGVRHRTDCSDIWWDMSAASHASGKDDAPMLLLHSAHDFVPAAHSRALALAERAQGMPARRITVVTVPGHAHGAALLDERGVTPALLAWIKART</sequence>
<proteinExistence type="predicted"/>
<dbReference type="SUPFAM" id="SSF53474">
    <property type="entry name" value="alpha/beta-Hydrolases"/>
    <property type="match status" value="1"/>
</dbReference>
<feature type="domain" description="BD-FAE-like" evidence="2">
    <location>
        <begin position="57"/>
        <end position="241"/>
    </location>
</feature>
<gene>
    <name evidence="3" type="ORF">LHJ74_27725</name>
</gene>
<dbReference type="InterPro" id="IPR029058">
    <property type="entry name" value="AB_hydrolase_fold"/>
</dbReference>
<evidence type="ECO:0000256" key="1">
    <source>
        <dbReference type="ARBA" id="ARBA00022801"/>
    </source>
</evidence>
<evidence type="ECO:0000259" key="2">
    <source>
        <dbReference type="Pfam" id="PF20434"/>
    </source>
</evidence>
<comment type="caution">
    <text evidence="3">The sequence shown here is derived from an EMBL/GenBank/DDBJ whole genome shotgun (WGS) entry which is preliminary data.</text>
</comment>
<evidence type="ECO:0000313" key="3">
    <source>
        <dbReference type="EMBL" id="MCT2593649.1"/>
    </source>
</evidence>
<dbReference type="InterPro" id="IPR049492">
    <property type="entry name" value="BD-FAE-like_dom"/>
</dbReference>
<accession>A0ABT2K2F6</accession>
<dbReference type="RefSeq" id="WP_260221029.1">
    <property type="nucleotide sequence ID" value="NZ_JAJAGO010000015.1"/>
</dbReference>
<name>A0ABT2K2F6_9ACTN</name>
<dbReference type="Pfam" id="PF20434">
    <property type="entry name" value="BD-FAE"/>
    <property type="match status" value="1"/>
</dbReference>
<evidence type="ECO:0000313" key="4">
    <source>
        <dbReference type="Proteomes" id="UP001156389"/>
    </source>
</evidence>
<reference evidence="3 4" key="1">
    <citation type="submission" date="2021-10" db="EMBL/GenBank/DDBJ databases">
        <title>Streptomyces gossypii sp. nov., isolated from soil collected from cotton field.</title>
        <authorList>
            <person name="Ge X."/>
            <person name="Chen X."/>
            <person name="Liu W."/>
        </authorList>
    </citation>
    <scope>NUCLEOTIDE SEQUENCE [LARGE SCALE GENOMIC DNA]</scope>
    <source>
        <strain evidence="3 4">N2-109</strain>
    </source>
</reference>